<evidence type="ECO:0000313" key="7">
    <source>
        <dbReference type="EMBL" id="CUT16945.1"/>
    </source>
</evidence>
<organism evidence="7 8">
    <name type="scientific">Candidatus Ichthyocystis hellenicum</name>
    <dbReference type="NCBI Taxonomy" id="1561003"/>
    <lineage>
        <taxon>Bacteria</taxon>
        <taxon>Pseudomonadati</taxon>
        <taxon>Pseudomonadota</taxon>
        <taxon>Betaproteobacteria</taxon>
        <taxon>Burkholderiales</taxon>
        <taxon>Candidatus Ichthyocystis</taxon>
    </lineage>
</organism>
<dbReference type="STRING" id="1561003.Ark11_0085"/>
<keyword evidence="5" id="KW-0963">Cytoplasm</keyword>
<dbReference type="Gene3D" id="3.40.50.300">
    <property type="entry name" value="P-loop containing nucleotide triphosphate hydrolases"/>
    <property type="match status" value="1"/>
</dbReference>
<dbReference type="Proteomes" id="UP000198651">
    <property type="component" value="Chromosome I"/>
</dbReference>
<dbReference type="PANTHER" id="PTHR10695:SF46">
    <property type="entry name" value="BIFUNCTIONAL COENZYME A SYNTHASE-RELATED"/>
    <property type="match status" value="1"/>
</dbReference>
<keyword evidence="3 5" id="KW-0067">ATP-binding</keyword>
<dbReference type="GO" id="GO:0004140">
    <property type="term" value="F:dephospho-CoA kinase activity"/>
    <property type="evidence" value="ECO:0007669"/>
    <property type="project" value="UniProtKB-UniRule"/>
</dbReference>
<evidence type="ECO:0000256" key="3">
    <source>
        <dbReference type="ARBA" id="ARBA00022840"/>
    </source>
</evidence>
<keyword evidence="5 7" id="KW-0418">Kinase</keyword>
<accession>A0A0S4M010</accession>
<dbReference type="PROSITE" id="PS51219">
    <property type="entry name" value="DPCK"/>
    <property type="match status" value="1"/>
</dbReference>
<dbReference type="EMBL" id="LN906597">
    <property type="protein sequence ID" value="CUT16945.1"/>
    <property type="molecule type" value="Genomic_DNA"/>
</dbReference>
<dbReference type="OrthoDB" id="9812943at2"/>
<evidence type="ECO:0000256" key="6">
    <source>
        <dbReference type="NCBIfam" id="TIGR00152"/>
    </source>
</evidence>
<name>A0A0S4M010_9BURK</name>
<gene>
    <name evidence="5 7" type="primary">coaE</name>
    <name evidence="7" type="ORF">Ark11_0085</name>
</gene>
<keyword evidence="5" id="KW-0808">Transferase</keyword>
<evidence type="ECO:0000256" key="4">
    <source>
        <dbReference type="ARBA" id="ARBA00022993"/>
    </source>
</evidence>
<evidence type="ECO:0000256" key="1">
    <source>
        <dbReference type="ARBA" id="ARBA00009018"/>
    </source>
</evidence>
<dbReference type="NCBIfam" id="TIGR00152">
    <property type="entry name" value="dephospho-CoA kinase"/>
    <property type="match status" value="1"/>
</dbReference>
<proteinExistence type="inferred from homology"/>
<dbReference type="InterPro" id="IPR001977">
    <property type="entry name" value="Depp_CoAkinase"/>
</dbReference>
<dbReference type="CDD" id="cd02022">
    <property type="entry name" value="DPCK"/>
    <property type="match status" value="1"/>
</dbReference>
<dbReference type="RefSeq" id="WP_092342500.1">
    <property type="nucleotide sequence ID" value="NZ_FLSL01000084.1"/>
</dbReference>
<dbReference type="SUPFAM" id="SSF52540">
    <property type="entry name" value="P-loop containing nucleoside triphosphate hydrolases"/>
    <property type="match status" value="1"/>
</dbReference>
<keyword evidence="4 5" id="KW-0173">Coenzyme A biosynthesis</keyword>
<dbReference type="InterPro" id="IPR027417">
    <property type="entry name" value="P-loop_NTPase"/>
</dbReference>
<dbReference type="UniPathway" id="UPA00241">
    <property type="reaction ID" value="UER00356"/>
</dbReference>
<comment type="catalytic activity">
    <reaction evidence="5">
        <text>3'-dephospho-CoA + ATP = ADP + CoA + H(+)</text>
        <dbReference type="Rhea" id="RHEA:18245"/>
        <dbReference type="ChEBI" id="CHEBI:15378"/>
        <dbReference type="ChEBI" id="CHEBI:30616"/>
        <dbReference type="ChEBI" id="CHEBI:57287"/>
        <dbReference type="ChEBI" id="CHEBI:57328"/>
        <dbReference type="ChEBI" id="CHEBI:456216"/>
        <dbReference type="EC" id="2.7.1.24"/>
    </reaction>
</comment>
<dbReference type="GO" id="GO:0015937">
    <property type="term" value="P:coenzyme A biosynthetic process"/>
    <property type="evidence" value="ECO:0007669"/>
    <property type="project" value="UniProtKB-UniRule"/>
</dbReference>
<comment type="subcellular location">
    <subcellularLocation>
        <location evidence="5">Cytoplasm</location>
    </subcellularLocation>
</comment>
<dbReference type="GO" id="GO:0005524">
    <property type="term" value="F:ATP binding"/>
    <property type="evidence" value="ECO:0007669"/>
    <property type="project" value="UniProtKB-UniRule"/>
</dbReference>
<keyword evidence="8" id="KW-1185">Reference proteome</keyword>
<comment type="similarity">
    <text evidence="1 5">Belongs to the CoaE family.</text>
</comment>
<dbReference type="PATRIC" id="fig|1561003.3.peg.83"/>
<comment type="pathway">
    <text evidence="5">Cofactor biosynthesis; coenzyme A biosynthesis; CoA from (R)-pantothenate: step 5/5.</text>
</comment>
<dbReference type="EC" id="2.7.1.24" evidence="5 6"/>
<dbReference type="AlphaFoldDB" id="A0A0S4M010"/>
<feature type="binding site" evidence="5">
    <location>
        <begin position="11"/>
        <end position="16"/>
    </location>
    <ligand>
        <name>ATP</name>
        <dbReference type="ChEBI" id="CHEBI:30616"/>
    </ligand>
</feature>
<dbReference type="HAMAP" id="MF_00376">
    <property type="entry name" value="Dephospho_CoA_kinase"/>
    <property type="match status" value="1"/>
</dbReference>
<evidence type="ECO:0000313" key="8">
    <source>
        <dbReference type="Proteomes" id="UP000198651"/>
    </source>
</evidence>
<keyword evidence="2 5" id="KW-0547">Nucleotide-binding</keyword>
<comment type="function">
    <text evidence="5">Catalyzes the phosphorylation of the 3'-hydroxyl group of dephosphocoenzyme A to form coenzyme A.</text>
</comment>
<dbReference type="GO" id="GO:0005737">
    <property type="term" value="C:cytoplasm"/>
    <property type="evidence" value="ECO:0007669"/>
    <property type="project" value="UniProtKB-SubCell"/>
</dbReference>
<protein>
    <recommendedName>
        <fullName evidence="5 6">Dephospho-CoA kinase</fullName>
        <ecNumber evidence="5 6">2.7.1.24</ecNumber>
    </recommendedName>
    <alternativeName>
        <fullName evidence="5">Dephosphocoenzyme A kinase</fullName>
    </alternativeName>
</protein>
<dbReference type="Pfam" id="PF01121">
    <property type="entry name" value="CoaE"/>
    <property type="match status" value="1"/>
</dbReference>
<evidence type="ECO:0000256" key="5">
    <source>
        <dbReference type="HAMAP-Rule" id="MF_00376"/>
    </source>
</evidence>
<reference evidence="8" key="1">
    <citation type="submission" date="2015-11" db="EMBL/GenBank/DDBJ databases">
        <authorList>
            <person name="Seth-Smith H.M.B."/>
        </authorList>
    </citation>
    <scope>NUCLEOTIDE SEQUENCE [LARGE SCALE GENOMIC DNA]</scope>
    <source>
        <strain evidence="8">2013Ark11</strain>
    </source>
</reference>
<evidence type="ECO:0000256" key="2">
    <source>
        <dbReference type="ARBA" id="ARBA00022741"/>
    </source>
</evidence>
<dbReference type="PANTHER" id="PTHR10695">
    <property type="entry name" value="DEPHOSPHO-COA KINASE-RELATED"/>
    <property type="match status" value="1"/>
</dbReference>
<sequence length="202" mass="22901">MFCVTLTGGIASGKSAASRFFSQQGAAVIDCDEISRSLTASGGEAIPLIRTCFGDIFIDDMGSMDRARMRSAVFFDDEARLRLERLLHPLIMDKAQERFRNLSGFPYALVVVPVLLEESFWAISVQRILVIRCDPLLQRERLRARGLSSGEIGAILKIQEKLVWHHKCDDLIENNGELESLESLVKHYHRRYCIAASEWERK</sequence>